<sequence>MRERKILSQHSYIFEKGQQQPNEMEVEDGNLRSVKKKIDVEGNGEENNLPHVSLPLTYGTHECGDTTSSIGTVG</sequence>
<proteinExistence type="predicted"/>
<evidence type="ECO:0000313" key="1">
    <source>
        <dbReference type="EMBL" id="EJW77309.1"/>
    </source>
</evidence>
<comment type="caution">
    <text evidence="1">The sequence shown here is derived from an EMBL/GenBank/DDBJ whole genome shotgun (WGS) entry which is preliminary data.</text>
</comment>
<dbReference type="AlphaFoldDB" id="J9EPT2"/>
<dbReference type="Proteomes" id="UP000004810">
    <property type="component" value="Unassembled WGS sequence"/>
</dbReference>
<protein>
    <submittedName>
        <fullName evidence="1">Uncharacterized protein</fullName>
    </submittedName>
</protein>
<evidence type="ECO:0000313" key="2">
    <source>
        <dbReference type="Proteomes" id="UP000004810"/>
    </source>
</evidence>
<name>J9EPT2_WUCBA</name>
<dbReference type="EMBL" id="ADBV01007939">
    <property type="protein sequence ID" value="EJW77309.1"/>
    <property type="molecule type" value="Genomic_DNA"/>
</dbReference>
<gene>
    <name evidence="1" type="ORF">WUBG_11782</name>
</gene>
<accession>J9EPT2</accession>
<reference evidence="2" key="1">
    <citation type="submission" date="2012-08" db="EMBL/GenBank/DDBJ databases">
        <title>The Genome Sequence of Wuchereria bancrofti.</title>
        <authorList>
            <person name="Nutman T.B."/>
            <person name="Fink D.L."/>
            <person name="Russ C."/>
            <person name="Young S."/>
            <person name="Zeng Q."/>
            <person name="Koehrsen M."/>
            <person name="Alvarado L."/>
            <person name="Berlin A."/>
            <person name="Chapman S.B."/>
            <person name="Chen Z."/>
            <person name="Freedman E."/>
            <person name="Gellesch M."/>
            <person name="Goldberg J."/>
            <person name="Griggs A."/>
            <person name="Gujja S."/>
            <person name="Heilman E.R."/>
            <person name="Heiman D."/>
            <person name="Hepburn T."/>
            <person name="Howarth C."/>
            <person name="Jen D."/>
            <person name="Larson L."/>
            <person name="Lewis B."/>
            <person name="Mehta T."/>
            <person name="Park D."/>
            <person name="Pearson M."/>
            <person name="Roberts A."/>
            <person name="Saif S."/>
            <person name="Shea T."/>
            <person name="Shenoy N."/>
            <person name="Sisk P."/>
            <person name="Stolte C."/>
            <person name="Sykes S."/>
            <person name="Walk T."/>
            <person name="White J."/>
            <person name="Yandava C."/>
            <person name="Haas B."/>
            <person name="Henn M.R."/>
            <person name="Nusbaum C."/>
            <person name="Birren B."/>
        </authorList>
    </citation>
    <scope>NUCLEOTIDE SEQUENCE [LARGE SCALE GENOMIC DNA]</scope>
    <source>
        <strain evidence="2">NA</strain>
    </source>
</reference>
<organism evidence="1 2">
    <name type="scientific">Wuchereria bancrofti</name>
    <dbReference type="NCBI Taxonomy" id="6293"/>
    <lineage>
        <taxon>Eukaryota</taxon>
        <taxon>Metazoa</taxon>
        <taxon>Ecdysozoa</taxon>
        <taxon>Nematoda</taxon>
        <taxon>Chromadorea</taxon>
        <taxon>Rhabditida</taxon>
        <taxon>Spirurina</taxon>
        <taxon>Spiruromorpha</taxon>
        <taxon>Filarioidea</taxon>
        <taxon>Onchocercidae</taxon>
        <taxon>Wuchereria</taxon>
    </lineage>
</organism>